<name>A0A4Y2WXV5_ARAVE</name>
<evidence type="ECO:0000313" key="2">
    <source>
        <dbReference type="Proteomes" id="UP000499080"/>
    </source>
</evidence>
<evidence type="ECO:0000313" key="1">
    <source>
        <dbReference type="EMBL" id="GBO41454.1"/>
    </source>
</evidence>
<dbReference type="AlphaFoldDB" id="A0A4Y2WXV5"/>
<proteinExistence type="predicted"/>
<protein>
    <submittedName>
        <fullName evidence="1">Uncharacterized protein</fullName>
    </submittedName>
</protein>
<dbReference type="EMBL" id="BGPR01067140">
    <property type="protein sequence ID" value="GBO41454.1"/>
    <property type="molecule type" value="Genomic_DNA"/>
</dbReference>
<gene>
    <name evidence="1" type="ORF">AVEN_266988_1</name>
</gene>
<keyword evidence="2" id="KW-1185">Reference proteome</keyword>
<dbReference type="Proteomes" id="UP000499080">
    <property type="component" value="Unassembled WGS sequence"/>
</dbReference>
<accession>A0A4Y2WXV5</accession>
<reference evidence="1 2" key="1">
    <citation type="journal article" date="2019" name="Sci. Rep.">
        <title>Orb-weaving spider Araneus ventricosus genome elucidates the spidroin gene catalogue.</title>
        <authorList>
            <person name="Kono N."/>
            <person name="Nakamura H."/>
            <person name="Ohtoshi R."/>
            <person name="Moran D.A.P."/>
            <person name="Shinohara A."/>
            <person name="Yoshida Y."/>
            <person name="Fujiwara M."/>
            <person name="Mori M."/>
            <person name="Tomita M."/>
            <person name="Arakawa K."/>
        </authorList>
    </citation>
    <scope>NUCLEOTIDE SEQUENCE [LARGE SCALE GENOMIC DNA]</scope>
</reference>
<comment type="caution">
    <text evidence="1">The sequence shown here is derived from an EMBL/GenBank/DDBJ whole genome shotgun (WGS) entry which is preliminary data.</text>
</comment>
<organism evidence="1 2">
    <name type="scientific">Araneus ventricosus</name>
    <name type="common">Orbweaver spider</name>
    <name type="synonym">Epeira ventricosa</name>
    <dbReference type="NCBI Taxonomy" id="182803"/>
    <lineage>
        <taxon>Eukaryota</taxon>
        <taxon>Metazoa</taxon>
        <taxon>Ecdysozoa</taxon>
        <taxon>Arthropoda</taxon>
        <taxon>Chelicerata</taxon>
        <taxon>Arachnida</taxon>
        <taxon>Araneae</taxon>
        <taxon>Araneomorphae</taxon>
        <taxon>Entelegynae</taxon>
        <taxon>Araneoidea</taxon>
        <taxon>Araneidae</taxon>
        <taxon>Araneus</taxon>
    </lineage>
</organism>
<sequence>MLSYLPASGQFPYVKCAHLYLHDTQDFKSTVGAEEYEKFTTQSNFNIQRILKFWSGLSSGTTLEQSLMKKHENFGGLTYSRGVSDSSLARKTQGMIALQHIYDEIENFCGVDLISSDQHLGISDSEIQRDNDNYRKMMDWFNHYIPFP</sequence>